<dbReference type="STRING" id="43700.ENSMALP00000032906"/>
<dbReference type="InterPro" id="IPR008983">
    <property type="entry name" value="Tumour_necrosis_fac-like_dom"/>
</dbReference>
<evidence type="ECO:0000256" key="2">
    <source>
        <dbReference type="ARBA" id="ARBA00022525"/>
    </source>
</evidence>
<proteinExistence type="predicted"/>
<dbReference type="SMART" id="SM00110">
    <property type="entry name" value="C1Q"/>
    <property type="match status" value="1"/>
</dbReference>
<dbReference type="InterPro" id="IPR050392">
    <property type="entry name" value="Collagen/C1q_domain"/>
</dbReference>
<keyword evidence="2" id="KW-0964">Secreted</keyword>
<name>A0A3Q3KRN5_MONAL</name>
<dbReference type="Pfam" id="PF00386">
    <property type="entry name" value="C1q"/>
    <property type="match status" value="1"/>
</dbReference>
<evidence type="ECO:0000256" key="4">
    <source>
        <dbReference type="SAM" id="MobiDB-lite"/>
    </source>
</evidence>
<keyword evidence="3" id="KW-0272">Extracellular matrix</keyword>
<evidence type="ECO:0000259" key="5">
    <source>
        <dbReference type="PROSITE" id="PS50871"/>
    </source>
</evidence>
<keyword evidence="7" id="KW-1185">Reference proteome</keyword>
<feature type="domain" description="C1q" evidence="5">
    <location>
        <begin position="216"/>
        <end position="346"/>
    </location>
</feature>
<dbReference type="Proteomes" id="UP000261600">
    <property type="component" value="Unplaced"/>
</dbReference>
<dbReference type="Ensembl" id="ENSMALT00000033468.1">
    <property type="protein sequence ID" value="ENSMALP00000032906.1"/>
    <property type="gene ID" value="ENSMALG00000022632.1"/>
</dbReference>
<evidence type="ECO:0000313" key="6">
    <source>
        <dbReference type="Ensembl" id="ENSMALP00000032906.1"/>
    </source>
</evidence>
<evidence type="ECO:0000256" key="3">
    <source>
        <dbReference type="ARBA" id="ARBA00022530"/>
    </source>
</evidence>
<dbReference type="PANTHER" id="PTHR15427:SF29">
    <property type="entry name" value="COMPLEMENT C1Q SUBCOMPONENT SUBUNIT C"/>
    <property type="match status" value="1"/>
</dbReference>
<dbReference type="PRINTS" id="PR00007">
    <property type="entry name" value="COMPLEMNTC1Q"/>
</dbReference>
<comment type="subcellular location">
    <subcellularLocation>
        <location evidence="1">Secreted</location>
        <location evidence="1">Extracellular space</location>
        <location evidence="1">Extracellular matrix</location>
    </subcellularLocation>
</comment>
<protein>
    <recommendedName>
        <fullName evidence="5">C1q domain-containing protein</fullName>
    </recommendedName>
</protein>
<dbReference type="PROSITE" id="PS50871">
    <property type="entry name" value="C1Q"/>
    <property type="match status" value="1"/>
</dbReference>
<sequence>MFWYQKRTLIFELYDLSSDLVCFTEEHRELFSDSADQRRCCRFEPEASPLLLSSSASPPCFLSLHLFSSSSCQVLHHAPSLFSGWCPAIIGCIPAGCHGDLPRNRDAWITRYAHSCMYKVQRVSCSFGLCLSTCLSSGIPGLPGRDGRDGERGQKGEPGEKWYGSVGPQKGPKGEMGPLGFPGKRGQGGEPGKPGAPGTDGPPGEEGDPEIEGAVGVEEKAAFSVARGTNEYPDKSSTIRFTTVITNINDDYNTETGHFRCRIPGTYYFVYHASVDDRFCVQLKLDQTLLTSFCDHRRNQRQVTSGGLAVYMSKDQEIWIETKDYRGMRGSPNGYSIFSGFLLRPH</sequence>
<evidence type="ECO:0000256" key="1">
    <source>
        <dbReference type="ARBA" id="ARBA00004498"/>
    </source>
</evidence>
<dbReference type="SUPFAM" id="SSF49842">
    <property type="entry name" value="TNF-like"/>
    <property type="match status" value="1"/>
</dbReference>
<feature type="region of interest" description="Disordered" evidence="4">
    <location>
        <begin position="141"/>
        <end position="211"/>
    </location>
</feature>
<reference evidence="6" key="2">
    <citation type="submission" date="2025-09" db="UniProtKB">
        <authorList>
            <consortium name="Ensembl"/>
        </authorList>
    </citation>
    <scope>IDENTIFICATION</scope>
</reference>
<dbReference type="PANTHER" id="PTHR15427">
    <property type="entry name" value="EMILIN ELASTIN MICROFIBRIL INTERFACE-LOCATED PROTEIN ELASTIN MICROFIBRIL INTERFACER"/>
    <property type="match status" value="1"/>
</dbReference>
<dbReference type="InterPro" id="IPR001073">
    <property type="entry name" value="C1q_dom"/>
</dbReference>
<reference evidence="6" key="1">
    <citation type="submission" date="2025-08" db="UniProtKB">
        <authorList>
            <consortium name="Ensembl"/>
        </authorList>
    </citation>
    <scope>IDENTIFICATION</scope>
</reference>
<organism evidence="6 7">
    <name type="scientific">Monopterus albus</name>
    <name type="common">Swamp eel</name>
    <dbReference type="NCBI Taxonomy" id="43700"/>
    <lineage>
        <taxon>Eukaryota</taxon>
        <taxon>Metazoa</taxon>
        <taxon>Chordata</taxon>
        <taxon>Craniata</taxon>
        <taxon>Vertebrata</taxon>
        <taxon>Euteleostomi</taxon>
        <taxon>Actinopterygii</taxon>
        <taxon>Neopterygii</taxon>
        <taxon>Teleostei</taxon>
        <taxon>Neoteleostei</taxon>
        <taxon>Acanthomorphata</taxon>
        <taxon>Anabantaria</taxon>
        <taxon>Synbranchiformes</taxon>
        <taxon>Synbranchidae</taxon>
        <taxon>Monopterus</taxon>
    </lineage>
</organism>
<feature type="compositionally biased region" description="Basic and acidic residues" evidence="4">
    <location>
        <begin position="145"/>
        <end position="160"/>
    </location>
</feature>
<feature type="compositionally biased region" description="Gly residues" evidence="4">
    <location>
        <begin position="183"/>
        <end position="192"/>
    </location>
</feature>
<dbReference type="AlphaFoldDB" id="A0A3Q3KRN5"/>
<dbReference type="Gene3D" id="2.60.120.40">
    <property type="match status" value="1"/>
</dbReference>
<accession>A0A3Q3KRN5</accession>
<evidence type="ECO:0000313" key="7">
    <source>
        <dbReference type="Proteomes" id="UP000261600"/>
    </source>
</evidence>